<keyword evidence="3" id="KW-1185">Reference proteome</keyword>
<organism evidence="2 3">
    <name type="scientific">Tanacetum coccineum</name>
    <dbReference type="NCBI Taxonomy" id="301880"/>
    <lineage>
        <taxon>Eukaryota</taxon>
        <taxon>Viridiplantae</taxon>
        <taxon>Streptophyta</taxon>
        <taxon>Embryophyta</taxon>
        <taxon>Tracheophyta</taxon>
        <taxon>Spermatophyta</taxon>
        <taxon>Magnoliopsida</taxon>
        <taxon>eudicotyledons</taxon>
        <taxon>Gunneridae</taxon>
        <taxon>Pentapetalae</taxon>
        <taxon>asterids</taxon>
        <taxon>campanulids</taxon>
        <taxon>Asterales</taxon>
        <taxon>Asteraceae</taxon>
        <taxon>Asteroideae</taxon>
        <taxon>Anthemideae</taxon>
        <taxon>Anthemidinae</taxon>
        <taxon>Tanacetum</taxon>
    </lineage>
</organism>
<feature type="region of interest" description="Disordered" evidence="1">
    <location>
        <begin position="46"/>
        <end position="72"/>
    </location>
</feature>
<dbReference type="Proteomes" id="UP001151760">
    <property type="component" value="Unassembled WGS sequence"/>
</dbReference>
<dbReference type="EMBL" id="BQNB010016093">
    <property type="protein sequence ID" value="GJT47727.1"/>
    <property type="molecule type" value="Genomic_DNA"/>
</dbReference>
<sequence>MSLRGKLNLSECLGYNIVIDSCSYRSRFVLLRTLSSLNLLQVERPDETKLEEDDRNSYDPLKRSEKDVSDEAAKCSGERPGYIVVIFYIHLGEIVVSTESRNVSSACMRNTELNRRKKSQGSNSGDDGNTEDRGKTVGGAIGARGSEIGEMVIEAKRSLDRSFEGSEKVFPDEAGK</sequence>
<evidence type="ECO:0000313" key="2">
    <source>
        <dbReference type="EMBL" id="GJT47727.1"/>
    </source>
</evidence>
<gene>
    <name evidence="2" type="ORF">Tco_0973884</name>
</gene>
<evidence type="ECO:0000256" key="1">
    <source>
        <dbReference type="SAM" id="MobiDB-lite"/>
    </source>
</evidence>
<accession>A0ABQ5EAY4</accession>
<comment type="caution">
    <text evidence="2">The sequence shown here is derived from an EMBL/GenBank/DDBJ whole genome shotgun (WGS) entry which is preliminary data.</text>
</comment>
<protein>
    <submittedName>
        <fullName evidence="2">Uncharacterized protein</fullName>
    </submittedName>
</protein>
<proteinExistence type="predicted"/>
<evidence type="ECO:0000313" key="3">
    <source>
        <dbReference type="Proteomes" id="UP001151760"/>
    </source>
</evidence>
<name>A0ABQ5EAY4_9ASTR</name>
<reference evidence="2" key="2">
    <citation type="submission" date="2022-01" db="EMBL/GenBank/DDBJ databases">
        <authorList>
            <person name="Yamashiro T."/>
            <person name="Shiraishi A."/>
            <person name="Satake H."/>
            <person name="Nakayama K."/>
        </authorList>
    </citation>
    <scope>NUCLEOTIDE SEQUENCE</scope>
</reference>
<reference evidence="2" key="1">
    <citation type="journal article" date="2022" name="Int. J. Mol. Sci.">
        <title>Draft Genome of Tanacetum Coccineum: Genomic Comparison of Closely Related Tanacetum-Family Plants.</title>
        <authorList>
            <person name="Yamashiro T."/>
            <person name="Shiraishi A."/>
            <person name="Nakayama K."/>
            <person name="Satake H."/>
        </authorList>
    </citation>
    <scope>NUCLEOTIDE SEQUENCE</scope>
</reference>
<feature type="region of interest" description="Disordered" evidence="1">
    <location>
        <begin position="111"/>
        <end position="144"/>
    </location>
</feature>
<feature type="compositionally biased region" description="Basic and acidic residues" evidence="1">
    <location>
        <begin position="55"/>
        <end position="72"/>
    </location>
</feature>